<evidence type="ECO:0000313" key="2">
    <source>
        <dbReference type="EMBL" id="MDA5108599.1"/>
    </source>
</evidence>
<dbReference type="RefSeq" id="WP_271140026.1">
    <property type="nucleotide sequence ID" value="NZ_JAPYYP010000009.1"/>
</dbReference>
<comment type="caution">
    <text evidence="2">The sequence shown here is derived from an EMBL/GenBank/DDBJ whole genome shotgun (WGS) entry which is preliminary data.</text>
</comment>
<protein>
    <recommendedName>
        <fullName evidence="1">Aminoglycoside phosphotransferase domain-containing protein</fullName>
    </recommendedName>
</protein>
<feature type="domain" description="Aminoglycoside phosphotransferase" evidence="1">
    <location>
        <begin position="7"/>
        <end position="86"/>
    </location>
</feature>
<organism evidence="2 3">
    <name type="scientific">Brevibacillus thermoruber</name>
    <dbReference type="NCBI Taxonomy" id="33942"/>
    <lineage>
        <taxon>Bacteria</taxon>
        <taxon>Bacillati</taxon>
        <taxon>Bacillota</taxon>
        <taxon>Bacilli</taxon>
        <taxon>Bacillales</taxon>
        <taxon>Paenibacillaceae</taxon>
        <taxon>Brevibacillus</taxon>
    </lineage>
</organism>
<dbReference type="InterPro" id="IPR011009">
    <property type="entry name" value="Kinase-like_dom_sf"/>
</dbReference>
<dbReference type="AlphaFoldDB" id="A0A9X3TPV4"/>
<dbReference type="Pfam" id="PF01636">
    <property type="entry name" value="APH"/>
    <property type="match status" value="1"/>
</dbReference>
<evidence type="ECO:0000313" key="3">
    <source>
        <dbReference type="Proteomes" id="UP001151071"/>
    </source>
</evidence>
<name>A0A9X3TPV4_9BACL</name>
<dbReference type="SUPFAM" id="SSF56112">
    <property type="entry name" value="Protein kinase-like (PK-like)"/>
    <property type="match status" value="1"/>
</dbReference>
<dbReference type="EMBL" id="JAPYYP010000009">
    <property type="protein sequence ID" value="MDA5108599.1"/>
    <property type="molecule type" value="Genomic_DNA"/>
</dbReference>
<gene>
    <name evidence="2" type="ORF">O3V59_09520</name>
</gene>
<reference evidence="2" key="1">
    <citation type="submission" date="2022-12" db="EMBL/GenBank/DDBJ databases">
        <title>Draft genome sequence of the thermophilic strain Brevibacillus thermoruber HT42, isolated from Los Humeros, Puebla, Mexico, with biotechnological potential.</title>
        <authorList>
            <person name="Lara Sanchez J."/>
            <person name="Solis Palacios R."/>
            <person name="Bustos Baena A.S."/>
            <person name="Ruz Baez A.E."/>
            <person name="Espinosa Luna G."/>
            <person name="Oliart Ros R.M."/>
        </authorList>
    </citation>
    <scope>NUCLEOTIDE SEQUENCE</scope>
    <source>
        <strain evidence="2">HT42</strain>
    </source>
</reference>
<dbReference type="InterPro" id="IPR002575">
    <property type="entry name" value="Aminoglycoside_PTrfase"/>
</dbReference>
<evidence type="ECO:0000259" key="1">
    <source>
        <dbReference type="Pfam" id="PF01636"/>
    </source>
</evidence>
<dbReference type="Proteomes" id="UP001151071">
    <property type="component" value="Unassembled WGS sequence"/>
</dbReference>
<sequence length="115" mass="13205">MNIGPKIGEGHTAEIFLRDNRLAVKLFRPGIPVQLAEAEWRAAQHVTRLGLPAPAARAREEWQGRPAIVYDYVTGIPLLTHILRSPWRLCRHARQLEDRFRSVCTARCRTWPARC</sequence>
<keyword evidence="3" id="KW-1185">Reference proteome</keyword>
<proteinExistence type="predicted"/>
<accession>A0A9X3TPV4</accession>